<reference evidence="1" key="1">
    <citation type="journal article" date="2023" name="Plant J.">
        <title>Genome sequences and population genomics provide insights into the demographic history, inbreeding, and mutation load of two 'living fossil' tree species of Dipteronia.</title>
        <authorList>
            <person name="Feng Y."/>
            <person name="Comes H.P."/>
            <person name="Chen J."/>
            <person name="Zhu S."/>
            <person name="Lu R."/>
            <person name="Zhang X."/>
            <person name="Li P."/>
            <person name="Qiu J."/>
            <person name="Olsen K.M."/>
            <person name="Qiu Y."/>
        </authorList>
    </citation>
    <scope>NUCLEOTIDE SEQUENCE</scope>
    <source>
        <strain evidence="1">KIB01</strain>
    </source>
</reference>
<organism evidence="1 3">
    <name type="scientific">Dipteronia dyeriana</name>
    <dbReference type="NCBI Taxonomy" id="168575"/>
    <lineage>
        <taxon>Eukaryota</taxon>
        <taxon>Viridiplantae</taxon>
        <taxon>Streptophyta</taxon>
        <taxon>Embryophyta</taxon>
        <taxon>Tracheophyta</taxon>
        <taxon>Spermatophyta</taxon>
        <taxon>Magnoliopsida</taxon>
        <taxon>eudicotyledons</taxon>
        <taxon>Gunneridae</taxon>
        <taxon>Pentapetalae</taxon>
        <taxon>rosids</taxon>
        <taxon>malvids</taxon>
        <taxon>Sapindales</taxon>
        <taxon>Sapindaceae</taxon>
        <taxon>Hippocastanoideae</taxon>
        <taxon>Acereae</taxon>
        <taxon>Dipteronia</taxon>
    </lineage>
</organism>
<dbReference type="Proteomes" id="UP001280121">
    <property type="component" value="Unassembled WGS sequence"/>
</dbReference>
<proteinExistence type="predicted"/>
<dbReference type="EMBL" id="JANJYI010000004">
    <property type="protein sequence ID" value="KAK2652482.1"/>
    <property type="molecule type" value="Genomic_DNA"/>
</dbReference>
<evidence type="ECO:0000313" key="2">
    <source>
        <dbReference type="EMBL" id="KAK2652503.1"/>
    </source>
</evidence>
<dbReference type="PANTHER" id="PTHR35218">
    <property type="entry name" value="RNASE H DOMAIN-CONTAINING PROTEIN"/>
    <property type="match status" value="1"/>
</dbReference>
<dbReference type="PANTHER" id="PTHR35218:SF9">
    <property type="entry name" value="ENDONUCLEASE_EXONUCLEASE_PHOSPHATASE DOMAIN-CONTAINING PROTEIN"/>
    <property type="match status" value="1"/>
</dbReference>
<dbReference type="EMBL" id="JANJYI010000004">
    <property type="protein sequence ID" value="KAK2652503.1"/>
    <property type="molecule type" value="Genomic_DNA"/>
</dbReference>
<name>A0AAE0CII9_9ROSI</name>
<dbReference type="AlphaFoldDB" id="A0AAE0CII9"/>
<evidence type="ECO:0000313" key="3">
    <source>
        <dbReference type="Proteomes" id="UP001280121"/>
    </source>
</evidence>
<sequence>METKSNHVRLEWIRVKLGYIGKLVVDSVGMKGGLCLFWDDSIDVNMISYSKFHIDAQVVAEKGASWRFTGMYGQLKSSQRIHSWIFLHRLHGMSTLLWVCAGDFNEILDDSEKKGGSQHRSSMMDAFRCALDDCGLQDLGFSGPEFTWSNKREGL</sequence>
<comment type="caution">
    <text evidence="1">The sequence shown here is derived from an EMBL/GenBank/DDBJ whole genome shotgun (WGS) entry which is preliminary data.</text>
</comment>
<keyword evidence="3" id="KW-1185">Reference proteome</keyword>
<evidence type="ECO:0008006" key="4">
    <source>
        <dbReference type="Google" id="ProtNLM"/>
    </source>
</evidence>
<gene>
    <name evidence="1" type="ORF">Ddye_012338</name>
    <name evidence="2" type="ORF">Ddye_012359</name>
</gene>
<accession>A0AAE0CII9</accession>
<protein>
    <recommendedName>
        <fullName evidence="4">Endonuclease/exonuclease/phosphatase domain-containing protein</fullName>
    </recommendedName>
</protein>
<dbReference type="InterPro" id="IPR036691">
    <property type="entry name" value="Endo/exonu/phosph_ase_sf"/>
</dbReference>
<dbReference type="SUPFAM" id="SSF56219">
    <property type="entry name" value="DNase I-like"/>
    <property type="match status" value="1"/>
</dbReference>
<dbReference type="Gene3D" id="3.60.10.10">
    <property type="entry name" value="Endonuclease/exonuclease/phosphatase"/>
    <property type="match status" value="1"/>
</dbReference>
<evidence type="ECO:0000313" key="1">
    <source>
        <dbReference type="EMBL" id="KAK2652482.1"/>
    </source>
</evidence>